<dbReference type="RefSeq" id="WP_136564176.1">
    <property type="nucleotide sequence ID" value="NZ_BAABLS010000006.1"/>
</dbReference>
<accession>A0A4S8N041</accession>
<comment type="caution">
    <text evidence="2">The sequence shown here is derived from an EMBL/GenBank/DDBJ whole genome shotgun (WGS) entry which is preliminary data.</text>
</comment>
<dbReference type="PANTHER" id="PTHR10928">
    <property type="entry name" value="SUPPRESSOR OF FUSED"/>
    <property type="match status" value="1"/>
</dbReference>
<sequence>MSREQYAARTAAEDDWAPGWEAIDSAFAAVYGDQEPRHSATNLAARAMFGGPEHLDGVSVFVGDGYLHAVSYGMSDLYADLESYGRERSGWGYELTTKVRTTEPEIGWAIGTMANLARYTAGSGRWFEPFQVVAGGSSIRQGYDSAITSYLVVPDTTVAPVDSLHGRLEFLQLVGVTTAEADWVAAADTPQRCRELATRLSRLDPYLATDLDRRDAVG</sequence>
<evidence type="ECO:0000259" key="1">
    <source>
        <dbReference type="Pfam" id="PF05076"/>
    </source>
</evidence>
<organism evidence="2 3">
    <name type="scientific">Nocardioides caeni</name>
    <dbReference type="NCBI Taxonomy" id="574700"/>
    <lineage>
        <taxon>Bacteria</taxon>
        <taxon>Bacillati</taxon>
        <taxon>Actinomycetota</taxon>
        <taxon>Actinomycetes</taxon>
        <taxon>Propionibacteriales</taxon>
        <taxon>Nocardioidaceae</taxon>
        <taxon>Nocardioides</taxon>
    </lineage>
</organism>
<gene>
    <name evidence="2" type="ORF">E9934_17385</name>
</gene>
<dbReference type="PANTHER" id="PTHR10928:SF2">
    <property type="entry name" value="SUPPRESSOR OF FUSED HOMOLOG"/>
    <property type="match status" value="1"/>
</dbReference>
<dbReference type="Proteomes" id="UP000307087">
    <property type="component" value="Unassembled WGS sequence"/>
</dbReference>
<evidence type="ECO:0000313" key="3">
    <source>
        <dbReference type="Proteomes" id="UP000307087"/>
    </source>
</evidence>
<keyword evidence="3" id="KW-1185">Reference proteome</keyword>
<reference evidence="2 3" key="1">
    <citation type="journal article" date="2009" name="Int. J. Syst. Evol. Microbiol.">
        <title>Nocardioides caeni sp. nov., isolated from wastewater.</title>
        <authorList>
            <person name="Yoon J.H."/>
            <person name="Kang S.J."/>
            <person name="Park S."/>
            <person name="Kim W."/>
            <person name="Oh T.K."/>
        </authorList>
    </citation>
    <scope>NUCLEOTIDE SEQUENCE [LARGE SCALE GENOMIC DNA]</scope>
    <source>
        <strain evidence="2 3">DSM 23134</strain>
    </source>
</reference>
<dbReference type="InterPro" id="IPR037181">
    <property type="entry name" value="SUFU_N"/>
</dbReference>
<evidence type="ECO:0000313" key="2">
    <source>
        <dbReference type="EMBL" id="THV09083.1"/>
    </source>
</evidence>
<dbReference type="GO" id="GO:0005737">
    <property type="term" value="C:cytoplasm"/>
    <property type="evidence" value="ECO:0007669"/>
    <property type="project" value="TreeGrafter"/>
</dbReference>
<dbReference type="Pfam" id="PF05076">
    <property type="entry name" value="SUFU"/>
    <property type="match status" value="1"/>
</dbReference>
<dbReference type="InterPro" id="IPR020941">
    <property type="entry name" value="SUFU-like_domain"/>
</dbReference>
<name>A0A4S8N041_9ACTN</name>
<protein>
    <submittedName>
        <fullName evidence="2">Suppressor of fused domain protein</fullName>
    </submittedName>
</protein>
<proteinExistence type="predicted"/>
<dbReference type="AlphaFoldDB" id="A0A4S8N041"/>
<dbReference type="OrthoDB" id="9023549at2"/>
<feature type="domain" description="Suppressor of fused-like" evidence="1">
    <location>
        <begin position="51"/>
        <end position="214"/>
    </location>
</feature>
<dbReference type="InterPro" id="IPR007768">
    <property type="entry name" value="Suppressor_of_fused"/>
</dbReference>
<dbReference type="EMBL" id="STGW01000017">
    <property type="protein sequence ID" value="THV09083.1"/>
    <property type="molecule type" value="Genomic_DNA"/>
</dbReference>
<dbReference type="SUPFAM" id="SSF103359">
    <property type="entry name" value="Suppressor of Fused, N-terminal domain"/>
    <property type="match status" value="1"/>
</dbReference>